<accession>A0AAW1LNV0</accession>
<dbReference type="PANTHER" id="PTHR45969:SF69">
    <property type="entry name" value="FINGER DOMAIN PROTEIN, PUTATIVE (AFU_ORTHOLOGUE AFUA_3G12190)-RELATED"/>
    <property type="match status" value="1"/>
</dbReference>
<dbReference type="SUPFAM" id="SSF57850">
    <property type="entry name" value="RING/U-box"/>
    <property type="match status" value="1"/>
</dbReference>
<evidence type="ECO:0000256" key="4">
    <source>
        <dbReference type="PROSITE-ProRule" id="PRU00175"/>
    </source>
</evidence>
<reference evidence="6" key="1">
    <citation type="submission" date="2024-03" db="EMBL/GenBank/DDBJ databases">
        <title>WGS assembly of Saponaria officinalis var. Norfolk2.</title>
        <authorList>
            <person name="Jenkins J."/>
            <person name="Shu S."/>
            <person name="Grimwood J."/>
            <person name="Barry K."/>
            <person name="Goodstein D."/>
            <person name="Schmutz J."/>
            <person name="Leebens-Mack J."/>
            <person name="Osbourn A."/>
        </authorList>
    </citation>
    <scope>NUCLEOTIDE SEQUENCE [LARGE SCALE GENOMIC DNA]</scope>
    <source>
        <strain evidence="6">JIC</strain>
    </source>
</reference>
<dbReference type="Pfam" id="PF13639">
    <property type="entry name" value="zf-RING_2"/>
    <property type="match status" value="1"/>
</dbReference>
<dbReference type="GO" id="GO:0061630">
    <property type="term" value="F:ubiquitin protein ligase activity"/>
    <property type="evidence" value="ECO:0007669"/>
    <property type="project" value="TreeGrafter"/>
</dbReference>
<keyword evidence="1" id="KW-0479">Metal-binding</keyword>
<gene>
    <name evidence="6" type="ORF">RND81_04G192200</name>
</gene>
<evidence type="ECO:0000259" key="5">
    <source>
        <dbReference type="PROSITE" id="PS50089"/>
    </source>
</evidence>
<evidence type="ECO:0000256" key="2">
    <source>
        <dbReference type="ARBA" id="ARBA00022771"/>
    </source>
</evidence>
<dbReference type="InterPro" id="IPR001841">
    <property type="entry name" value="Znf_RING"/>
</dbReference>
<evidence type="ECO:0000256" key="1">
    <source>
        <dbReference type="ARBA" id="ARBA00022723"/>
    </source>
</evidence>
<comment type="caution">
    <text evidence="6">The sequence shown here is derived from an EMBL/GenBank/DDBJ whole genome shotgun (WGS) entry which is preliminary data.</text>
</comment>
<keyword evidence="3" id="KW-0862">Zinc</keyword>
<dbReference type="GO" id="GO:0008270">
    <property type="term" value="F:zinc ion binding"/>
    <property type="evidence" value="ECO:0007669"/>
    <property type="project" value="UniProtKB-KW"/>
</dbReference>
<dbReference type="Proteomes" id="UP001443914">
    <property type="component" value="Unassembled WGS sequence"/>
</dbReference>
<dbReference type="PROSITE" id="PS50089">
    <property type="entry name" value="ZF_RING_2"/>
    <property type="match status" value="1"/>
</dbReference>
<protein>
    <recommendedName>
        <fullName evidence="5">RING-type domain-containing protein</fullName>
    </recommendedName>
</protein>
<organism evidence="6 7">
    <name type="scientific">Saponaria officinalis</name>
    <name type="common">Common soapwort</name>
    <name type="synonym">Lychnis saponaria</name>
    <dbReference type="NCBI Taxonomy" id="3572"/>
    <lineage>
        <taxon>Eukaryota</taxon>
        <taxon>Viridiplantae</taxon>
        <taxon>Streptophyta</taxon>
        <taxon>Embryophyta</taxon>
        <taxon>Tracheophyta</taxon>
        <taxon>Spermatophyta</taxon>
        <taxon>Magnoliopsida</taxon>
        <taxon>eudicotyledons</taxon>
        <taxon>Gunneridae</taxon>
        <taxon>Pentapetalae</taxon>
        <taxon>Caryophyllales</taxon>
        <taxon>Caryophyllaceae</taxon>
        <taxon>Caryophylleae</taxon>
        <taxon>Saponaria</taxon>
    </lineage>
</organism>
<dbReference type="GO" id="GO:0016567">
    <property type="term" value="P:protein ubiquitination"/>
    <property type="evidence" value="ECO:0007669"/>
    <property type="project" value="TreeGrafter"/>
</dbReference>
<proteinExistence type="predicted"/>
<dbReference type="SMART" id="SM00184">
    <property type="entry name" value="RING"/>
    <property type="match status" value="1"/>
</dbReference>
<keyword evidence="7" id="KW-1185">Reference proteome</keyword>
<keyword evidence="2 4" id="KW-0863">Zinc-finger</keyword>
<name>A0AAW1LNV0_SAPOF</name>
<evidence type="ECO:0000313" key="7">
    <source>
        <dbReference type="Proteomes" id="UP001443914"/>
    </source>
</evidence>
<sequence length="138" mass="16015">MSVNRFLVCIKLYNVFRFVDPEVKRRAAMKGWYTDGLDTVVRLQLQGEEQPETWRLVVDRLGQDYDDKLLGLAMSSLQKQQGCHTHDDDCAICYQSDNDDDFIVKLQCAHVFHQRCISEWFKLNLSCPLCRSPCLPPS</sequence>
<dbReference type="EMBL" id="JBDFQZ010000004">
    <property type="protein sequence ID" value="KAK9735230.1"/>
    <property type="molecule type" value="Genomic_DNA"/>
</dbReference>
<dbReference type="PANTHER" id="PTHR45969">
    <property type="entry name" value="RING ZINC FINGER PROTEIN-RELATED"/>
    <property type="match status" value="1"/>
</dbReference>
<dbReference type="Gene3D" id="3.30.40.10">
    <property type="entry name" value="Zinc/RING finger domain, C3HC4 (zinc finger)"/>
    <property type="match status" value="1"/>
</dbReference>
<dbReference type="InterPro" id="IPR013083">
    <property type="entry name" value="Znf_RING/FYVE/PHD"/>
</dbReference>
<dbReference type="CDD" id="cd16448">
    <property type="entry name" value="RING-H2"/>
    <property type="match status" value="1"/>
</dbReference>
<feature type="domain" description="RING-type" evidence="5">
    <location>
        <begin position="90"/>
        <end position="131"/>
    </location>
</feature>
<evidence type="ECO:0000313" key="6">
    <source>
        <dbReference type="EMBL" id="KAK9735230.1"/>
    </source>
</evidence>
<dbReference type="AlphaFoldDB" id="A0AAW1LNV0"/>
<evidence type="ECO:0000256" key="3">
    <source>
        <dbReference type="ARBA" id="ARBA00022833"/>
    </source>
</evidence>